<evidence type="ECO:0000313" key="1">
    <source>
        <dbReference type="EMBL" id="GIO47329.1"/>
    </source>
</evidence>
<dbReference type="AlphaFoldDB" id="A0A919YAR9"/>
<gene>
    <name evidence="1" type="ORF">J34TS1_20940</name>
</gene>
<proteinExistence type="predicted"/>
<sequence>MSSERTKYENLKYFIESYFNWSMDYTDLEKLIEEFISRELPVYIRGLSQEINIISEQRNWSEIKDFVYLNGRRNLNIKKTQEMIELLQKKLLYIEENTNCTS</sequence>
<dbReference type="Proteomes" id="UP000682811">
    <property type="component" value="Unassembled WGS sequence"/>
</dbReference>
<organism evidence="1 2">
    <name type="scientific">Paenibacillus azoreducens</name>
    <dbReference type="NCBI Taxonomy" id="116718"/>
    <lineage>
        <taxon>Bacteria</taxon>
        <taxon>Bacillati</taxon>
        <taxon>Bacillota</taxon>
        <taxon>Bacilli</taxon>
        <taxon>Bacillales</taxon>
        <taxon>Paenibacillaceae</taxon>
        <taxon>Paenibacillus</taxon>
    </lineage>
</organism>
<evidence type="ECO:0008006" key="3">
    <source>
        <dbReference type="Google" id="ProtNLM"/>
    </source>
</evidence>
<keyword evidence="2" id="KW-1185">Reference proteome</keyword>
<name>A0A919YAR9_9BACL</name>
<accession>A0A919YAR9</accession>
<dbReference type="RefSeq" id="WP_212978199.1">
    <property type="nucleotide sequence ID" value="NZ_AP025343.1"/>
</dbReference>
<evidence type="ECO:0000313" key="2">
    <source>
        <dbReference type="Proteomes" id="UP000682811"/>
    </source>
</evidence>
<protein>
    <recommendedName>
        <fullName evidence="3">CdiI immunity protein domain-containing protein</fullName>
    </recommendedName>
</protein>
<dbReference type="EMBL" id="BORT01000007">
    <property type="protein sequence ID" value="GIO47329.1"/>
    <property type="molecule type" value="Genomic_DNA"/>
</dbReference>
<comment type="caution">
    <text evidence="1">The sequence shown here is derived from an EMBL/GenBank/DDBJ whole genome shotgun (WGS) entry which is preliminary data.</text>
</comment>
<reference evidence="1 2" key="1">
    <citation type="submission" date="2021-03" db="EMBL/GenBank/DDBJ databases">
        <title>Antimicrobial resistance genes in bacteria isolated from Japanese honey, and their potential for conferring macrolide and lincosamide resistance in the American foulbrood pathogen Paenibacillus larvae.</title>
        <authorList>
            <person name="Okamoto M."/>
            <person name="Kumagai M."/>
            <person name="Kanamori H."/>
            <person name="Takamatsu D."/>
        </authorList>
    </citation>
    <scope>NUCLEOTIDE SEQUENCE [LARGE SCALE GENOMIC DNA]</scope>
    <source>
        <strain evidence="1 2">J34TS1</strain>
    </source>
</reference>